<dbReference type="PROSITE" id="PS50234">
    <property type="entry name" value="VWFA"/>
    <property type="match status" value="1"/>
</dbReference>
<evidence type="ECO:0000256" key="3">
    <source>
        <dbReference type="ARBA" id="ARBA00007188"/>
    </source>
</evidence>
<dbReference type="InterPro" id="IPR041190">
    <property type="entry name" value="Midasin_AAA_lid_5"/>
</dbReference>
<name>A0A2P2MUQ6_RHIMU</name>
<evidence type="ECO:0000256" key="2">
    <source>
        <dbReference type="ARBA" id="ARBA00004642"/>
    </source>
</evidence>
<dbReference type="InterPro" id="IPR040848">
    <property type="entry name" value="AAA_lid_7"/>
</dbReference>
<dbReference type="Pfam" id="PF21108">
    <property type="entry name" value="MDN1_4th"/>
    <property type="match status" value="1"/>
</dbReference>
<feature type="compositionally biased region" description="Acidic residues" evidence="10">
    <location>
        <begin position="4739"/>
        <end position="4777"/>
    </location>
</feature>
<comment type="function">
    <text evidence="9">Nuclear chaperone required for maturation and nuclear export of pre-60S ribosome subunits.</text>
</comment>
<dbReference type="FunFam" id="3.40.50.300:FF:001384">
    <property type="entry name" value="Midasin"/>
    <property type="match status" value="1"/>
</dbReference>
<evidence type="ECO:0000313" key="12">
    <source>
        <dbReference type="EMBL" id="MBX33956.1"/>
    </source>
</evidence>
<dbReference type="GO" id="GO:0000027">
    <property type="term" value="P:ribosomal large subunit assembly"/>
    <property type="evidence" value="ECO:0007669"/>
    <property type="project" value="InterPro"/>
</dbReference>
<dbReference type="InterPro" id="IPR003593">
    <property type="entry name" value="AAA+_ATPase"/>
</dbReference>
<evidence type="ECO:0000259" key="11">
    <source>
        <dbReference type="PROSITE" id="PS50234"/>
    </source>
</evidence>
<dbReference type="InterPro" id="IPR027417">
    <property type="entry name" value="P-loop_NTPase"/>
</dbReference>
<dbReference type="PIRSF" id="PIRSF010340">
    <property type="entry name" value="Midasin"/>
    <property type="match status" value="1"/>
</dbReference>
<dbReference type="FunFam" id="3.40.50.300:FF:001861">
    <property type="entry name" value="Midasin"/>
    <property type="match status" value="1"/>
</dbReference>
<dbReference type="GO" id="GO:0016887">
    <property type="term" value="F:ATP hydrolysis activity"/>
    <property type="evidence" value="ECO:0007669"/>
    <property type="project" value="InterPro"/>
</dbReference>
<dbReference type="Gene3D" id="3.40.50.300">
    <property type="entry name" value="P-loop containing nucleotide triphosphate hydrolases"/>
    <property type="match status" value="7"/>
</dbReference>
<feature type="compositionally biased region" description="Basic and acidic residues" evidence="10">
    <location>
        <begin position="4647"/>
        <end position="4686"/>
    </location>
</feature>
<proteinExistence type="inferred from homology"/>
<dbReference type="EMBL" id="GGEC01053472">
    <property type="protein sequence ID" value="MBX33956.1"/>
    <property type="molecule type" value="Transcribed_RNA"/>
</dbReference>
<dbReference type="Pfam" id="PF17867">
    <property type="entry name" value="AAA_lid_7"/>
    <property type="match status" value="3"/>
</dbReference>
<reference evidence="12" key="1">
    <citation type="submission" date="2018-02" db="EMBL/GenBank/DDBJ databases">
        <title>Rhizophora mucronata_Transcriptome.</title>
        <authorList>
            <person name="Meera S.P."/>
            <person name="Sreeshan A."/>
            <person name="Augustine A."/>
        </authorList>
    </citation>
    <scope>NUCLEOTIDE SEQUENCE</scope>
    <source>
        <tissue evidence="12">Leaf</tissue>
    </source>
</reference>
<evidence type="ECO:0000256" key="10">
    <source>
        <dbReference type="SAM" id="MobiDB-lite"/>
    </source>
</evidence>
<comment type="similarity">
    <text evidence="3 9">Belongs to the midasin family.</text>
</comment>
<keyword evidence="8 9" id="KW-0539">Nucleus</keyword>
<feature type="region of interest" description="Disordered" evidence="10">
    <location>
        <begin position="4890"/>
        <end position="4921"/>
    </location>
</feature>
<evidence type="ECO:0000256" key="7">
    <source>
        <dbReference type="ARBA" id="ARBA00023186"/>
    </source>
</evidence>
<dbReference type="GO" id="GO:0030687">
    <property type="term" value="C:preribosome, large subunit precursor"/>
    <property type="evidence" value="ECO:0007669"/>
    <property type="project" value="TreeGrafter"/>
</dbReference>
<dbReference type="PANTHER" id="PTHR48103:SF2">
    <property type="entry name" value="MIDASIN"/>
    <property type="match status" value="1"/>
</dbReference>
<dbReference type="FunFam" id="3.40.50.300:FF:000582">
    <property type="entry name" value="Midasin"/>
    <property type="match status" value="1"/>
</dbReference>
<feature type="region of interest" description="Disordered" evidence="10">
    <location>
        <begin position="4969"/>
        <end position="5014"/>
    </location>
</feature>
<dbReference type="GO" id="GO:0005730">
    <property type="term" value="C:nucleolus"/>
    <property type="evidence" value="ECO:0007669"/>
    <property type="project" value="UniProtKB-SubCell"/>
</dbReference>
<feature type="compositionally biased region" description="Acidic residues" evidence="10">
    <location>
        <begin position="4687"/>
        <end position="4711"/>
    </location>
</feature>
<dbReference type="Pfam" id="PF17865">
    <property type="entry name" value="AAA_lid_5"/>
    <property type="match status" value="1"/>
</dbReference>
<feature type="region of interest" description="Disordered" evidence="10">
    <location>
        <begin position="5038"/>
        <end position="5062"/>
    </location>
</feature>
<dbReference type="FunFam" id="3.40.50.300:FF:000142">
    <property type="entry name" value="Midasin"/>
    <property type="match status" value="1"/>
</dbReference>
<feature type="compositionally biased region" description="Basic and acidic residues" evidence="10">
    <location>
        <begin position="4989"/>
        <end position="5012"/>
    </location>
</feature>
<evidence type="ECO:0000256" key="4">
    <source>
        <dbReference type="ARBA" id="ARBA00017143"/>
    </source>
</evidence>
<dbReference type="SUPFAM" id="SSF52540">
    <property type="entry name" value="P-loop containing nucleoside triphosphate hydrolases"/>
    <property type="match status" value="6"/>
</dbReference>
<feature type="compositionally biased region" description="Basic and acidic residues" evidence="10">
    <location>
        <begin position="5038"/>
        <end position="5055"/>
    </location>
</feature>
<dbReference type="InterPro" id="IPR002035">
    <property type="entry name" value="VWF_A"/>
</dbReference>
<feature type="compositionally biased region" description="Acidic residues" evidence="10">
    <location>
        <begin position="4603"/>
        <end position="4619"/>
    </location>
</feature>
<dbReference type="InterPro" id="IPR048617">
    <property type="entry name" value="MDN1_AAA_lid_4"/>
</dbReference>
<dbReference type="GO" id="GO:0005654">
    <property type="term" value="C:nucleoplasm"/>
    <property type="evidence" value="ECO:0007669"/>
    <property type="project" value="UniProtKB-SubCell"/>
</dbReference>
<dbReference type="SUPFAM" id="SSF53300">
    <property type="entry name" value="vWA-like"/>
    <property type="match status" value="1"/>
</dbReference>
<dbReference type="InterPro" id="IPR036465">
    <property type="entry name" value="vWFA_dom_sf"/>
</dbReference>
<dbReference type="Pfam" id="PF07728">
    <property type="entry name" value="AAA_5"/>
    <property type="match status" value="7"/>
</dbReference>
<accession>A0A2P2MUQ6</accession>
<comment type="subcellular location">
    <subcellularLocation>
        <location evidence="1">Nucleus</location>
        <location evidence="1">Nucleolus</location>
    </subcellularLocation>
    <subcellularLocation>
        <location evidence="2">Nucleus</location>
        <location evidence="2">Nucleoplasm</location>
    </subcellularLocation>
</comment>
<dbReference type="FunFam" id="3.40.50.300:FF:001368">
    <property type="entry name" value="Midasin"/>
    <property type="match status" value="1"/>
</dbReference>
<protein>
    <recommendedName>
        <fullName evidence="4 9">Midasin</fullName>
    </recommendedName>
</protein>
<dbReference type="PANTHER" id="PTHR48103">
    <property type="entry name" value="MIDASIN-RELATED"/>
    <property type="match status" value="1"/>
</dbReference>
<feature type="region of interest" description="Disordered" evidence="10">
    <location>
        <begin position="4600"/>
        <end position="4810"/>
    </location>
</feature>
<sequence>MALDGSFSLECAVKRFVARCPELGRVKKFDDLLKKEHMITEEEVVNLMVEIFPNPNFTIPLIGCFQPIAHKIVDKAVALFCQCDLKSNVDDMDTEPGHSVDKEFVYLIDYYNQNGRGVKLHEFACLAFCRAVDLDPSLWRFVSTYFKFAPQPFQRILRSHTVNELSKVVSQYLLAVRVSYRLLLMEPEFFSHCWDWSCFLDLVDTINSNQENRAELEKDIADIRWCGVQILSVIFKMNDRAIEKFGIGVDEAASCLLRWEEFCQDVVMEKVGSYIISSEDAKLRGFDLGQQKCLNSFNYNSPISLQLHEVEPVIKSPRLAAWNANSAGNLFVVTPTIKKSFEMVLLAVSQKWPVLLYGPAGSGKTALVSKLAWDARSEVLSIHMDDQIDGKTLIGSYVCTEKPGEFRWQPGSLVQAVLNGYWVVFEDIDKASPDVQSILLPLLEGASSFVTSHGEEIRVAESFRLFSTISVCKNDVSRSAEGGSLLSILWRRVMIGLPNNDDLQIILKARYPDLEPLAGKLVETLEKVNSVFYGSSIRFSLRDLLKWCKRIARFCFSYINNMLTADQSRCIYQEAVDIFAAQLMSAENRMTIMKDIERLWAVPVTDAGILHPYKPEIQVSPLEVRVGRVTLQSSEAALRGQKNLVKMRSSLHILERIACSVKYNEPVLLVGETGTGKTTLVQNLAMMLGQRLTVLNLSQQSDVADLLGGFKPMEPQSICVLLYKEFIRLFSKTFSVKENDKLFAYLQKQLSTRNWMTLLNGFKKYVDNFQKKVQIEKFGSGKKRKKPLNELENLTAWENFSVKLEAARGQLGASSGMIFSFIEGAFITALRNGEWILLDEVNLAPPETLQRLVGVLEGEHGSLCLAERGDASYIARHPNFRIFACMNPATDAGKRDLPHSLQSRFTEYFVDDVLDNEDLRLFIQRFLEESRSDSKIVEKIIDFYGASKKSSEERLQDGANQKPQYSLRSLYRALEFTDKAKGKFGFQKAMYDGFSMFFLTLLDKSSNKIMKKMIKEKLLGGNKPSSMPFDAYLRVKKDSTSDDFLENYVLTKSVKKQLENLARAVFIKKYPVLLQGPTSSGKTSLVQYLAARTGHEFVRINNHEHTDLQEYLGSYISDAYGKLIFHEGALVKAVRNGYWIVLDELNLAPSDVLEALNRLLDDNRELYVPELRETIRAHPNFMLFATQNPPTIYGGRKMLSRAFRNRFVEVHVDEIPDHELSTIVEKRGKIPASRAKLMVEVMKELQLLRQSSKVFAGKHGFITPRDLFRWANRLRTFGFSKEIMAEHGYYLLAERLRDEGEMSIVQEVLEKLIHVKIVKEDLYKEVVGRNHKSIGKELDSFGHVILTRSMRRLFFLVKCCYELREPVLLVGETGGGKTTVCQLLSTALGAKLHILNCHQYTETSDFLGGFYPIRERSRLMSEFKHVTEKLMLSKAFIHFPHDMMQGISSDIGQASLTLDHLALMSTTYRQGRVSCLAVTTDDLDIFDQMMSELIQLHQKWQTIFMWQDGPLVQAMKAGDLFLVDEISLADDSVLERLNSVLEPERKLSLAEKGGSVMEEITAHENFFVLATMNPGGDYGKKELSPALRNRFTEIWVPPVSDLDELKDIASKRLVNPELTRIVDAMLNFWEWFNQLQTGKMLTVRDLLSWIEFVNVTNSSLGPDNAFLHGLFLVLLDGLCLGTGISKEDASQWMEKCLSFLLKLLKLDDTKLPNMENYGWADHRLTADSSSSDDMICDNVFGIHPFYIEKGYGECHVRGFEFLAPTTRRNALRVLRAMQLPKPVLLEGSPGVGKTSLVMALGKYSGHKVVRINLSEQTDLMDLLGSDLPVDSDEGMKFAWSDGILLQALKEGCWVLLDELNLAPQSVLEGLNAILDHRAEVFIPELGLTFKCPPSFRIFACQNPFSQGGGRKGLPRSFLNRFTKVYIDELAEDDYLFISSSLYPSIPRPVLSKLILFNKRLHEEIMLYHKFAQNGSPWEFNLRDVLRSCQIIQGAPEESKSDSFVNILYVQRMRAAADRQQVLQLYEEVFGEKPSINPYPRVQLDPEYLSVGTSAIKRSSFQSWSPLNSQLNIMPYIRHSLEAVAHSVQHQWLCILVGPPSSGKTSLIRLLAQLTGNVLNEVNLSSTTDISELLGCFEQYNAYRNIRLIVAQVERYLNQYFSLQLEFSKAAFVSERKGIIAKWFAFLSTMDSGLSSTSTFSYLQKGGNIVKSLCLLVDIIEQLKSDVENRDLHVSGSTEELDRMKAILELQIDQKKEPFSAKFEWVSGLLIKAIENGEWLVLENANLCNPTVLDRINSLVEPGGSITINERGIVDGSPMVILPHPNFRMFLTVNPSYGEVSRAMRNRGVEIFMMQPYWLLDETSDCSCAEFELKDVKRFLVLSGIPFVKLVDSMAEAHLYARNEGQKINVQVTYLELARWIQLFQQLIRKGNETLWSLQISWEHTYLSSLGEAVGCEIINYAKVSYLSRATLLTSDLPVEFSLYLPGGWPVPLKVRDFIWYSRETSVKQNCIYLEYLVAQCELGETQIGGFLDQILSITGHEGSSLIDVKTTHSDWLVSSSCGNSIFDWKLINKMIFFATNWAIEQAHDRDYNLYFLCFDRLSSKLRHYNNFFSSFFNTLKQEVVHPIWKHIFCCQHKLSSLHQVDWNLQLLMLSYQQWNAQSAYEYGTEARHFKPVFKSLQMLEREILDMLAQSPSYDVLSKLYSDLLEDHLFFWDTFVSSQVDPLLIAWHSLIKDISRLRDFCPRAVENVLLMASKNLKKVFSQRSEQSLLWIYGGHPILPASEKLYHVQGQFLDLCESIWLTRKNKFKQVDDDFIQVVASSNHELRFLALQGICMSLYITTSKSQEEIVQFVQQLEEMGQMLLERLQYEKHKLDMKLQSDKHALVNENLASCCVFPPEILCTSSGFVSWQEVIPIMDATSLFLDRKLLQKLSSIVLVDPSELQLALHDISNLLEFALKFSVTSSTRPPQNFVPHQKILWTLDAWTGVDAANGKITSYVLEMWSCWHSSLWSHCPEFVKNLSMIGGHDLPQPDMLIQPIGTATVCQILKSTCAIRDYFLHSLKLKVASCNFWQSCPPGTSLDNFLLSVGRSLFEQIIYVHEKAFNHNKFAIIKSIFCSFQNTVATEEDIQQLSSLIASSSHQGLKSSLELYIKPVLRELYLPSSSSGLHLNIGYAWLWIGGLRFNLLLSCNNLDPAMKYSCKYAQLEGKISSLQLEIKVREECNYIAGWSSSRGADKNRSEALERLKAERQRLQRKMVFRCNPLKYSALRKECEEFLKLVLAVVNFVNGIEVMELQEVLYYLCNWQETAISFIDLLADEYKDYSDVAQPFQVAVYEMKLGLSLLLSGVLQKKFLNHNEQDNMDQVTESIYSFMRFPGGFALKSISFDSTDVPTNFWELETGLVEKLVPISRDDNSEKEVSVFHLKSAFHQNILAHVARFVADARRIDHASFKKLNRIFDGYASTWMSVKVKTNVKGGHDVQEYKFKPRAFKIKSVLDVDISALGKLFSDDSFMEWQELLSEEECPEKIEASAEDKSLEEEWNLFEEPSMNSMIHTHNQLFGSINLTQDPQAFHISDADRLLLFADSYRLGAGMIKGLKGLHASSLDAKLVPEHLLRLCFEHECIVGSSQKRSSNYNFYKDSNAPVMAKMVKLLTTLRQQILVLLSEWEDHPALKKIMDVIDMILAIPMDTPLAKALSGLQFLLNRARLLEENGSKFPFSDQLQPIIPLVCSWQKMEFDSWPALLDEIQDQYEINAAKLWFPLYSVLHHCHPADLAAYEQSTIESLEEFIQTSSVGEFRRRLQLLFAFHGQIAHGICLEAESYVSPWQDVNLKILYNVFGYYVQFLPRIVENIKVNRRNIEKELTDVVKLCQWERTEACLSIENSKRTRQKFKKLIQKYTDFLQQPVMLVLNHEVEQNGINIQTLQDPRPLNDAEKNASLFDSPGDLMPLNDKKRSTWFSEWSQKREHTFQNLHPDRTSKQSFLNYEDVVSTIQESLATESECLLHWQQWDVVCQTLERIYRTAMECDELWKDAKSNIGKKRAFSELLKLLENSGLHKHKFEIMKVSNNSKWFSEPSYNSEHLLLTQSRLSFKDSDTSTVCDHQWLPNENLDREWKTANQFYFQSLASVQHLLQVCLRPHEDITYEQASRSVSFVSHLIIVQQKQRTAAYAFAKKLNCLRAYVSALEMSYTKCSGTDQINKNECSIAQNKSDLFKCLWKQKLLFDVLTAMLVEALLLLKTVESTHPKSCQIVKPTANHAVQFIENKLQIMQRSKESLDSYFLRQVGSKHAIPFYPYVIPKQMKELVRENFQVIREFEEDLCKQDFNRSLVMKTIFSHFDDTFKKGKLLADQFEQFDSAIKAKNESLNACEHLNCCSDSYSDLEAEFDGAFKKTFGLIMDALKKQCSTGKGYAVSEESLGKITSWEYQFTSSVANLNMEEFCNSLLGTIACADKLVNHSGTDVSCLSNKLGACFEHLHAFSDLMFHLGDGLLQDLLTMHKTVSVMTLVLANVLASLFLKGFGIPAKDQVDDASHDISQDASGTGMGEGCGLNDISDQITDEDQLLGTSENPGEEDVSDKIPSKNDKGIEMEQDFDADAFSVGEDSAEENDEDNEGIEDERPESAMGNGGADSEVVDEKLWDKEEDENPDNKNEKYESGPSVRDRDVNSRELRAKDDSATVAHEKPAELDSDELEQQNDEIGNWDDISDEENNNDASMDKEEASADPTGIKLDEPNQGSEENMDIDEDLNEGEDLDSKEEIGSEEDDVFSDNVNCEEDNVIPTSETMEEAENQPMDGASEKNDLGGDGEEKSEMNAMAPRKDVGMGIFDMISSHRPNAQSATQPYGDMLASASQNNAPEANMSNTGEAYNNLAPLGGLPSGDMSEMDIMLPDPSFGGRFTDQPKAEFPQQESSAHQKTQLNPYRNVGDALEEWKERVKVSIDLQPGNEEVASEVEDKNADEYGYVPELEKGTTQALGSATSEQIDANVNGKKPDEDGLASQRDDAASMEIEKQSSGEWQIKPCVSNVKNKMEQQTQILDFEKSQRERSPEVHDHDDIEPGPENLSESLVSIRSSYLSKSVHQLSKLSVDENDMEKAPDPEEVSLDTRSHVAVRWRKYESVTTRLSHELAEQLRLVMEPTLASKLQGDYKTGKRINMKKVIPYIASHYRKDKIWLRRTRPNKRDYQVVIAVDDSRSMSESCCGDVAVEALVAVCRAMSLLEMGNLAVTSFGKKGNVRLLHDFDQPFTGEAGINIISKLTFRQENTIADEPVVDLLRHLNNMLDVAVARARLPSGQNPLQQLVLIIADGRFHEKEKLKCCVRDFLSQKRMVAFLLLDSPQESIMDHMEASFVGEGEKRVLKFTKYLDSFPFPYYIVLRNIEALPRTLANLLRQWFELMQYTKD</sequence>
<dbReference type="FunFam" id="3.40.50.410:FF:000114">
    <property type="entry name" value="Midasin"/>
    <property type="match status" value="1"/>
</dbReference>
<dbReference type="InterPro" id="IPR025662">
    <property type="entry name" value="Sigma_54_int_dom_ATP-bd_1"/>
</dbReference>
<evidence type="ECO:0000256" key="6">
    <source>
        <dbReference type="ARBA" id="ARBA00022840"/>
    </source>
</evidence>
<evidence type="ECO:0000256" key="5">
    <source>
        <dbReference type="ARBA" id="ARBA00022741"/>
    </source>
</evidence>
<feature type="compositionally biased region" description="Basic and acidic residues" evidence="10">
    <location>
        <begin position="4796"/>
        <end position="4810"/>
    </location>
</feature>
<feature type="compositionally biased region" description="Polar residues" evidence="10">
    <location>
        <begin position="4907"/>
        <end position="4920"/>
    </location>
</feature>
<feature type="compositionally biased region" description="Polar residues" evidence="10">
    <location>
        <begin position="4969"/>
        <end position="4984"/>
    </location>
</feature>
<keyword evidence="6 9" id="KW-0067">ATP-binding</keyword>
<evidence type="ECO:0000256" key="8">
    <source>
        <dbReference type="ARBA" id="ARBA00023242"/>
    </source>
</evidence>
<feature type="region of interest" description="Disordered" evidence="10">
    <location>
        <begin position="4533"/>
        <end position="4584"/>
    </location>
</feature>
<dbReference type="CDD" id="cd00009">
    <property type="entry name" value="AAA"/>
    <property type="match status" value="3"/>
</dbReference>
<dbReference type="GO" id="GO:0000055">
    <property type="term" value="P:ribosomal large subunit export from nucleus"/>
    <property type="evidence" value="ECO:0007669"/>
    <property type="project" value="TreeGrafter"/>
</dbReference>
<dbReference type="PROSITE" id="PS00675">
    <property type="entry name" value="SIGMA54_INTERACT_1"/>
    <property type="match status" value="1"/>
</dbReference>
<dbReference type="SMART" id="SM00382">
    <property type="entry name" value="AAA"/>
    <property type="match status" value="6"/>
</dbReference>
<keyword evidence="7 9" id="KW-0143">Chaperone</keyword>
<organism evidence="12">
    <name type="scientific">Rhizophora mucronata</name>
    <name type="common">Asiatic mangrove</name>
    <dbReference type="NCBI Taxonomy" id="61149"/>
    <lineage>
        <taxon>Eukaryota</taxon>
        <taxon>Viridiplantae</taxon>
        <taxon>Streptophyta</taxon>
        <taxon>Embryophyta</taxon>
        <taxon>Tracheophyta</taxon>
        <taxon>Spermatophyta</taxon>
        <taxon>Magnoliopsida</taxon>
        <taxon>eudicotyledons</taxon>
        <taxon>Gunneridae</taxon>
        <taxon>Pentapetalae</taxon>
        <taxon>rosids</taxon>
        <taxon>fabids</taxon>
        <taxon>Malpighiales</taxon>
        <taxon>Rhizophoraceae</taxon>
        <taxon>Rhizophora</taxon>
    </lineage>
</organism>
<feature type="domain" description="VWFA" evidence="11">
    <location>
        <begin position="5183"/>
        <end position="5386"/>
    </location>
</feature>
<dbReference type="InterPro" id="IPR012099">
    <property type="entry name" value="Midasin"/>
</dbReference>
<keyword evidence="5 9" id="KW-0547">Nucleotide-binding</keyword>
<dbReference type="InterPro" id="IPR011704">
    <property type="entry name" value="ATPase_dyneun-rel_AAA"/>
</dbReference>
<evidence type="ECO:0000256" key="9">
    <source>
        <dbReference type="PIRNR" id="PIRNR010340"/>
    </source>
</evidence>
<evidence type="ECO:0000256" key="1">
    <source>
        <dbReference type="ARBA" id="ARBA00004604"/>
    </source>
</evidence>
<dbReference type="GO" id="GO:0005524">
    <property type="term" value="F:ATP binding"/>
    <property type="evidence" value="ECO:0007669"/>
    <property type="project" value="UniProtKB-KW"/>
</dbReference>